<name>A0A371GB78_MUCPR</name>
<accession>A0A371GB78</accession>
<proteinExistence type="predicted"/>
<dbReference type="Proteomes" id="UP000257109">
    <property type="component" value="Unassembled WGS sequence"/>
</dbReference>
<gene>
    <name evidence="1" type="ORF">CR513_30667</name>
</gene>
<dbReference type="EMBL" id="QJKJ01006122">
    <property type="protein sequence ID" value="RDX87807.1"/>
    <property type="molecule type" value="Genomic_DNA"/>
</dbReference>
<dbReference type="OrthoDB" id="1750196at2759"/>
<dbReference type="AlphaFoldDB" id="A0A371GB78"/>
<reference evidence="1" key="1">
    <citation type="submission" date="2018-05" db="EMBL/GenBank/DDBJ databases">
        <title>Draft genome of Mucuna pruriens seed.</title>
        <authorList>
            <person name="Nnadi N.E."/>
            <person name="Vos R."/>
            <person name="Hasami M.H."/>
            <person name="Devisetty U.K."/>
            <person name="Aguiy J.C."/>
        </authorList>
    </citation>
    <scope>NUCLEOTIDE SEQUENCE [LARGE SCALE GENOMIC DNA]</scope>
    <source>
        <strain evidence="1">JCA_2017</strain>
    </source>
</reference>
<keyword evidence="2" id="KW-1185">Reference proteome</keyword>
<evidence type="ECO:0000313" key="2">
    <source>
        <dbReference type="Proteomes" id="UP000257109"/>
    </source>
</evidence>
<sequence>MVTMFINTLPSPFHDKVVGSVASSFTDLVTVGERIESGIKRGSLPKLTIALALPRRWAKKRKRERLMLSY</sequence>
<protein>
    <submittedName>
        <fullName evidence="1">Uncharacterized protein</fullName>
    </submittedName>
</protein>
<comment type="caution">
    <text evidence="1">The sequence shown here is derived from an EMBL/GenBank/DDBJ whole genome shotgun (WGS) entry which is preliminary data.</text>
</comment>
<organism evidence="1 2">
    <name type="scientific">Mucuna pruriens</name>
    <name type="common">Velvet bean</name>
    <name type="synonym">Dolichos pruriens</name>
    <dbReference type="NCBI Taxonomy" id="157652"/>
    <lineage>
        <taxon>Eukaryota</taxon>
        <taxon>Viridiplantae</taxon>
        <taxon>Streptophyta</taxon>
        <taxon>Embryophyta</taxon>
        <taxon>Tracheophyta</taxon>
        <taxon>Spermatophyta</taxon>
        <taxon>Magnoliopsida</taxon>
        <taxon>eudicotyledons</taxon>
        <taxon>Gunneridae</taxon>
        <taxon>Pentapetalae</taxon>
        <taxon>rosids</taxon>
        <taxon>fabids</taxon>
        <taxon>Fabales</taxon>
        <taxon>Fabaceae</taxon>
        <taxon>Papilionoideae</taxon>
        <taxon>50 kb inversion clade</taxon>
        <taxon>NPAAA clade</taxon>
        <taxon>indigoferoid/millettioid clade</taxon>
        <taxon>Phaseoleae</taxon>
        <taxon>Mucuna</taxon>
    </lineage>
</organism>
<evidence type="ECO:0000313" key="1">
    <source>
        <dbReference type="EMBL" id="RDX87807.1"/>
    </source>
</evidence>
<feature type="non-terminal residue" evidence="1">
    <location>
        <position position="1"/>
    </location>
</feature>